<gene>
    <name evidence="2" type="ORF">FHR82_007077</name>
</gene>
<keyword evidence="1" id="KW-1133">Transmembrane helix</keyword>
<evidence type="ECO:0000313" key="2">
    <source>
        <dbReference type="EMBL" id="MBB4910818.1"/>
    </source>
</evidence>
<name>A0A7W7QC75_9PSEU</name>
<keyword evidence="1" id="KW-0812">Transmembrane</keyword>
<evidence type="ECO:0000256" key="1">
    <source>
        <dbReference type="SAM" id="Phobius"/>
    </source>
</evidence>
<dbReference type="Proteomes" id="UP000520767">
    <property type="component" value="Unassembled WGS sequence"/>
</dbReference>
<dbReference type="InterPro" id="IPR021424">
    <property type="entry name" value="PorA"/>
</dbReference>
<dbReference type="EMBL" id="JACHJQ010000008">
    <property type="protein sequence ID" value="MBB4910818.1"/>
    <property type="molecule type" value="Genomic_DNA"/>
</dbReference>
<evidence type="ECO:0000313" key="3">
    <source>
        <dbReference type="Proteomes" id="UP000520767"/>
    </source>
</evidence>
<accession>A0A7W7QC75</accession>
<keyword evidence="3" id="KW-1185">Reference proteome</keyword>
<feature type="transmembrane region" description="Helical" evidence="1">
    <location>
        <begin position="7"/>
        <end position="28"/>
    </location>
</feature>
<dbReference type="RefSeq" id="WP_184814850.1">
    <property type="nucleotide sequence ID" value="NZ_JACHJQ010000008.1"/>
</dbReference>
<organism evidence="2 3">
    <name type="scientific">Actinophytocola algeriensis</name>
    <dbReference type="NCBI Taxonomy" id="1768010"/>
    <lineage>
        <taxon>Bacteria</taxon>
        <taxon>Bacillati</taxon>
        <taxon>Actinomycetota</taxon>
        <taxon>Actinomycetes</taxon>
        <taxon>Pseudonocardiales</taxon>
        <taxon>Pseudonocardiaceae</taxon>
    </lineage>
</organism>
<comment type="caution">
    <text evidence="2">The sequence shown here is derived from an EMBL/GenBank/DDBJ whole genome shotgun (WGS) entry which is preliminary data.</text>
</comment>
<reference evidence="2 3" key="1">
    <citation type="submission" date="2020-08" db="EMBL/GenBank/DDBJ databases">
        <title>Genomic Encyclopedia of Type Strains, Phase III (KMG-III): the genomes of soil and plant-associated and newly described type strains.</title>
        <authorList>
            <person name="Whitman W."/>
        </authorList>
    </citation>
    <scope>NUCLEOTIDE SEQUENCE [LARGE SCALE GENOMIC DNA]</scope>
    <source>
        <strain evidence="2 3">CECT 8960</strain>
    </source>
</reference>
<keyword evidence="1" id="KW-0472">Membrane</keyword>
<dbReference type="AlphaFoldDB" id="A0A7W7QC75"/>
<evidence type="ECO:0008006" key="4">
    <source>
        <dbReference type="Google" id="ProtNLM"/>
    </source>
</evidence>
<sequence length="339" mass="37054">MHRYVTFIILGLGVFAVVAGLMLQLFAYPRLAKIPHNVDEVSVAHGDGITALVYMKNGDTYTPEIREDLSLTSTTHVTGNMRAEEVTEDGDVTVWVEASIVTVDGEPDTTVNGSLRSLCLDRHTGEAVTPCENQFYEDAEGERITGVRGSLLQPGLNFKFPFDTEQRDYRWFDTNLKKALPVKYSGEEEIQGLTTYKFTQVISPTKVEERDVPGALVGQPDVPTVRAELYYEATRTLYVEPLTGAVIRGGEDGKQELRADGQATTVFEGDLSITDETVTANVQAAEENIGSLWVITVLPVILYVVGGVLIVVSVVMMMAGGRGRHNASAQAPTRVKQPV</sequence>
<feature type="transmembrane region" description="Helical" evidence="1">
    <location>
        <begin position="292"/>
        <end position="316"/>
    </location>
</feature>
<protein>
    <recommendedName>
        <fullName evidence="4">DUF3068 family protein</fullName>
    </recommendedName>
</protein>
<proteinExistence type="predicted"/>
<dbReference type="Pfam" id="PF11271">
    <property type="entry name" value="PorA"/>
    <property type="match status" value="1"/>
</dbReference>